<name>A0ABQ8S151_PERAM</name>
<reference evidence="1 2" key="1">
    <citation type="journal article" date="2022" name="Allergy">
        <title>Genome assembly and annotation of Periplaneta americana reveal a comprehensive cockroach allergen profile.</title>
        <authorList>
            <person name="Wang L."/>
            <person name="Xiong Q."/>
            <person name="Saelim N."/>
            <person name="Wang L."/>
            <person name="Nong W."/>
            <person name="Wan A.T."/>
            <person name="Shi M."/>
            <person name="Liu X."/>
            <person name="Cao Q."/>
            <person name="Hui J.H.L."/>
            <person name="Sookrung N."/>
            <person name="Leung T.F."/>
            <person name="Tungtrongchitr A."/>
            <person name="Tsui S.K.W."/>
        </authorList>
    </citation>
    <scope>NUCLEOTIDE SEQUENCE [LARGE SCALE GENOMIC DNA]</scope>
    <source>
        <strain evidence="1">PWHHKU_190912</strain>
    </source>
</reference>
<dbReference type="EMBL" id="JAJSOF020000038">
    <property type="protein sequence ID" value="KAJ4427668.1"/>
    <property type="molecule type" value="Genomic_DNA"/>
</dbReference>
<dbReference type="Proteomes" id="UP001148838">
    <property type="component" value="Unassembled WGS sequence"/>
</dbReference>
<evidence type="ECO:0000313" key="1">
    <source>
        <dbReference type="EMBL" id="KAJ4427668.1"/>
    </source>
</evidence>
<gene>
    <name evidence="1" type="ORF">ANN_25317</name>
</gene>
<proteinExistence type="predicted"/>
<comment type="caution">
    <text evidence="1">The sequence shown here is derived from an EMBL/GenBank/DDBJ whole genome shotgun (WGS) entry which is preliminary data.</text>
</comment>
<evidence type="ECO:0008006" key="3">
    <source>
        <dbReference type="Google" id="ProtNLM"/>
    </source>
</evidence>
<protein>
    <recommendedName>
        <fullName evidence="3">Temptin</fullName>
    </recommendedName>
</protein>
<sequence length="556" mass="60926">MIQAEEDNVEVMLVQLKQEVRSKLKQKDSVLHILIFIIVQDTVMEKTNVEYFQNFIACTVIGVRRVSISYFLRDRAYLLAFRTKPIRAYNPSYNELNLYSNFHRNRFRHYRVKSSMSLITTIGDSESHEVLAPEMEWKREMTLVLYLLVVMATAAWASSKEIAQELMDSHIKSIQENRRTVRLLKNLLEDMDLNMETVHNERAKRCVNTGDDSCANGYIPDSGNDDGYFNGGNNPGKRATLHSLTPQQLHAAWLKCWNTGDDSCANVYIPDSVIDGGYLNGGNNPGKRCVNTGDDSCANGYIPDSGNDDGYFNGGNNPGKRATLHGLTAQQLHAAWLKCWNTGDDSCGNGYIPPSGTDDDYLNGGNNPGKRCVNTGDDSSWLKCWNTGDDSCGNGYIPPSGIDDGYLNGGNNPGKRCVNTGDDSCANGYIPDSGNDDGYFNGGNNPGKRATLHGLTAQQLHAAWLKCWNTGDDSCGNGYIPPSGTDDDYLNGGNNPGKRCVNTGDDSCANGYIPDSGNDDGYFNGGNNPGKRSSLSNSGLKRFCAVFPMSPACRNL</sequence>
<evidence type="ECO:0000313" key="2">
    <source>
        <dbReference type="Proteomes" id="UP001148838"/>
    </source>
</evidence>
<organism evidence="1 2">
    <name type="scientific">Periplaneta americana</name>
    <name type="common">American cockroach</name>
    <name type="synonym">Blatta americana</name>
    <dbReference type="NCBI Taxonomy" id="6978"/>
    <lineage>
        <taxon>Eukaryota</taxon>
        <taxon>Metazoa</taxon>
        <taxon>Ecdysozoa</taxon>
        <taxon>Arthropoda</taxon>
        <taxon>Hexapoda</taxon>
        <taxon>Insecta</taxon>
        <taxon>Pterygota</taxon>
        <taxon>Neoptera</taxon>
        <taxon>Polyneoptera</taxon>
        <taxon>Dictyoptera</taxon>
        <taxon>Blattodea</taxon>
        <taxon>Blattoidea</taxon>
        <taxon>Blattidae</taxon>
        <taxon>Blattinae</taxon>
        <taxon>Periplaneta</taxon>
    </lineage>
</organism>
<keyword evidence="2" id="KW-1185">Reference proteome</keyword>
<accession>A0ABQ8S151</accession>